<dbReference type="PANTHER" id="PTHR33463">
    <property type="entry name" value="NB-ARC DOMAIN-CONTAINING PROTEIN-RELATED"/>
    <property type="match status" value="1"/>
</dbReference>
<dbReference type="PROSITE" id="PS51450">
    <property type="entry name" value="LRR"/>
    <property type="match status" value="1"/>
</dbReference>
<feature type="coiled-coil region" evidence="6">
    <location>
        <begin position="28"/>
        <end position="97"/>
    </location>
</feature>
<organism evidence="10 11">
    <name type="scientific">Spirodela intermedia</name>
    <name type="common">Intermediate duckweed</name>
    <dbReference type="NCBI Taxonomy" id="51605"/>
    <lineage>
        <taxon>Eukaryota</taxon>
        <taxon>Viridiplantae</taxon>
        <taxon>Streptophyta</taxon>
        <taxon>Embryophyta</taxon>
        <taxon>Tracheophyta</taxon>
        <taxon>Spermatophyta</taxon>
        <taxon>Magnoliopsida</taxon>
        <taxon>Liliopsida</taxon>
        <taxon>Araceae</taxon>
        <taxon>Lemnoideae</taxon>
        <taxon>Spirodela</taxon>
    </lineage>
</organism>
<evidence type="ECO:0000256" key="2">
    <source>
        <dbReference type="ARBA" id="ARBA00022614"/>
    </source>
</evidence>
<dbReference type="InterPro" id="IPR042197">
    <property type="entry name" value="Apaf_helical"/>
</dbReference>
<dbReference type="Pfam" id="PF23559">
    <property type="entry name" value="WHD_DRP"/>
    <property type="match status" value="1"/>
</dbReference>
<name>A0A7I8KHP4_SPIIN</name>
<keyword evidence="3" id="KW-0677">Repeat</keyword>
<dbReference type="Gene3D" id="3.40.50.300">
    <property type="entry name" value="P-loop containing nucleotide triphosphate hydrolases"/>
    <property type="match status" value="1"/>
</dbReference>
<keyword evidence="4" id="KW-0611">Plant defense</keyword>
<dbReference type="InterPro" id="IPR036388">
    <property type="entry name" value="WH-like_DNA-bd_sf"/>
</dbReference>
<dbReference type="Proteomes" id="UP000663760">
    <property type="component" value="Chromosome 6"/>
</dbReference>
<dbReference type="InterPro" id="IPR058922">
    <property type="entry name" value="WHD_DRP"/>
</dbReference>
<keyword evidence="5" id="KW-0547">Nucleotide-binding</keyword>
<evidence type="ECO:0000313" key="11">
    <source>
        <dbReference type="Proteomes" id="UP000663760"/>
    </source>
</evidence>
<dbReference type="Gene3D" id="1.10.10.10">
    <property type="entry name" value="Winged helix-like DNA-binding domain superfamily/Winged helix DNA-binding domain"/>
    <property type="match status" value="1"/>
</dbReference>
<evidence type="ECO:0000256" key="3">
    <source>
        <dbReference type="ARBA" id="ARBA00022737"/>
    </source>
</evidence>
<dbReference type="Pfam" id="PF00931">
    <property type="entry name" value="NB-ARC"/>
    <property type="match status" value="1"/>
</dbReference>
<dbReference type="GO" id="GO:0002758">
    <property type="term" value="P:innate immune response-activating signaling pathway"/>
    <property type="evidence" value="ECO:0007669"/>
    <property type="project" value="UniProtKB-ARBA"/>
</dbReference>
<evidence type="ECO:0000259" key="9">
    <source>
        <dbReference type="Pfam" id="PF23559"/>
    </source>
</evidence>
<dbReference type="FunFam" id="3.40.50.300:FF:001091">
    <property type="entry name" value="Probable disease resistance protein At1g61300"/>
    <property type="match status" value="1"/>
</dbReference>
<dbReference type="PANTHER" id="PTHR33463:SF204">
    <property type="entry name" value="NB-ARC DOMAIN-CONTAINING PROTEIN"/>
    <property type="match status" value="1"/>
</dbReference>
<dbReference type="PRINTS" id="PR00364">
    <property type="entry name" value="DISEASERSIST"/>
</dbReference>
<keyword evidence="2" id="KW-0433">Leucine-rich repeat</keyword>
<evidence type="ECO:0000259" key="8">
    <source>
        <dbReference type="Pfam" id="PF23247"/>
    </source>
</evidence>
<dbReference type="InterPro" id="IPR003591">
    <property type="entry name" value="Leu-rich_rpt_typical-subtyp"/>
</dbReference>
<dbReference type="Gene3D" id="1.10.8.430">
    <property type="entry name" value="Helical domain of apoptotic protease-activating factors"/>
    <property type="match status" value="1"/>
</dbReference>
<evidence type="ECO:0000256" key="6">
    <source>
        <dbReference type="SAM" id="Coils"/>
    </source>
</evidence>
<evidence type="ECO:0000313" key="10">
    <source>
        <dbReference type="EMBL" id="CAA7397263.1"/>
    </source>
</evidence>
<dbReference type="AlphaFoldDB" id="A0A7I8KHP4"/>
<keyword evidence="5" id="KW-0067">ATP-binding</keyword>
<dbReference type="SUPFAM" id="SSF52058">
    <property type="entry name" value="L domain-like"/>
    <property type="match status" value="1"/>
</dbReference>
<sequence length="967" mass="109284">MLTVDVGPPVMAFLKFFWDIISQEAGFLHNFEKILETLERKRDELVIRANSVIREVHRAELEGKIPTYETVEWMRQVDEVKKEVSDAEKQIMAIEKLAKACFPGCRARRRLGRRALRLMQQVAELIQRSPFAGGLTVDQLPVIGHILPAMTLVGETTAKTTLENLCKLITDRNVGKIGVHGMGGVGKTAIAKHINNRLVESELFGSIIWVSVSKPFSLASLQADIARAIGLDLSQEPSEVRRSTKLFEHLNRRKKFVLILDDMWGAFSLDLIGIPQPNAENGCKILLTTRSVQVCREMETSNNIKVDLLSEDEAWELFKEKIGGDAALSPDIQPTAKLVAKKCGRLPLAIITVGRALRQVDDVRIWRHTLAELGYSNSEVRSMKKEVFTPLRFSYDHLKDKLTQDCFLCCALFPEDHKIPTDHLIEYWMGEGLIGENGDRQAEIDEGYALLNELKDAYMLEGMTGALGQECVWMHDLIRDMAIHIMRERGSFMPRAGVRLKHSPKEEWLEEYERVSLMENKIEVLSSRPDCPKLAMLLLRGNPLSQIEECSFFARMRSLRVLDLSHTLIDSLPESITELVNLRTLFLGSCRRLKNVPSLETLQELRVLDISHTPIENLPPGAEGLVKLRRLDLSHTKNLKMFPRGLLAKLPLLEDLSTYRSSWLWLSAAEEMEGGAGIEEIIGSEKLSNLCLSFWNLGTFARYIISGHWRKLRRFNLMVGWKSAFLYSKSPYSVEIVSEGLLSQGSSLLLPCNTLRLHIENCHDVLCLSEISSLSELSALRDCSVYTCWGIECLVTAKGNPLSSIETLNLWDLPNLSSLCQQNVQTSTFAGLRILEIGSCDNMKRVFPLPLLRHLQNLEQLRVVSSASVEKIIAGEEEAEVVALPSLRKLDLMYLAELTSIYSGELVCDSLIAITVEKCPKLKRLPISIDHVPPMLEVIKGDRELLDSLWQDDSRNRAFFQKYCREC</sequence>
<dbReference type="SMART" id="SM00369">
    <property type="entry name" value="LRR_TYP"/>
    <property type="match status" value="4"/>
</dbReference>
<dbReference type="Pfam" id="PF23247">
    <property type="entry name" value="LRR_RPS2"/>
    <property type="match status" value="1"/>
</dbReference>
<feature type="domain" description="Disease resistance protein winged helix" evidence="9">
    <location>
        <begin position="412"/>
        <end position="482"/>
    </location>
</feature>
<dbReference type="InterPro" id="IPR050905">
    <property type="entry name" value="Plant_NBS-LRR"/>
</dbReference>
<dbReference type="InterPro" id="IPR002182">
    <property type="entry name" value="NB-ARC"/>
</dbReference>
<evidence type="ECO:0000256" key="1">
    <source>
        <dbReference type="ARBA" id="ARBA00008894"/>
    </source>
</evidence>
<dbReference type="InterPro" id="IPR027417">
    <property type="entry name" value="P-loop_NTPase"/>
</dbReference>
<dbReference type="EMBL" id="LR746269">
    <property type="protein sequence ID" value="CAA7397263.1"/>
    <property type="molecule type" value="Genomic_DNA"/>
</dbReference>
<gene>
    <name evidence="10" type="ORF">SI8410_06007928</name>
</gene>
<dbReference type="InterPro" id="IPR057135">
    <property type="entry name" value="At4g27190-like_LRR"/>
</dbReference>
<dbReference type="SUPFAM" id="SSF52540">
    <property type="entry name" value="P-loop containing nucleoside triphosphate hydrolases"/>
    <property type="match status" value="1"/>
</dbReference>
<keyword evidence="11" id="KW-1185">Reference proteome</keyword>
<evidence type="ECO:0000256" key="4">
    <source>
        <dbReference type="ARBA" id="ARBA00022821"/>
    </source>
</evidence>
<reference evidence="10" key="1">
    <citation type="submission" date="2020-02" db="EMBL/GenBank/DDBJ databases">
        <authorList>
            <person name="Scholz U."/>
            <person name="Mascher M."/>
            <person name="Fiebig A."/>
        </authorList>
    </citation>
    <scope>NUCLEOTIDE SEQUENCE</scope>
</reference>
<dbReference type="InterPro" id="IPR032675">
    <property type="entry name" value="LRR_dom_sf"/>
</dbReference>
<dbReference type="GO" id="GO:0009626">
    <property type="term" value="P:plant-type hypersensitive response"/>
    <property type="evidence" value="ECO:0007669"/>
    <property type="project" value="UniProtKB-ARBA"/>
</dbReference>
<dbReference type="InterPro" id="IPR001611">
    <property type="entry name" value="Leu-rich_rpt"/>
</dbReference>
<dbReference type="OrthoDB" id="786236at2759"/>
<dbReference type="GO" id="GO:0043531">
    <property type="term" value="F:ADP binding"/>
    <property type="evidence" value="ECO:0007669"/>
    <property type="project" value="InterPro"/>
</dbReference>
<proteinExistence type="inferred from homology"/>
<accession>A0A7I8KHP4</accession>
<feature type="domain" description="NB-ARC" evidence="7">
    <location>
        <begin position="163"/>
        <end position="322"/>
    </location>
</feature>
<evidence type="ECO:0000256" key="5">
    <source>
        <dbReference type="ARBA" id="ARBA00022840"/>
    </source>
</evidence>
<dbReference type="GO" id="GO:0005524">
    <property type="term" value="F:ATP binding"/>
    <property type="evidence" value="ECO:0007669"/>
    <property type="project" value="UniProtKB-KW"/>
</dbReference>
<dbReference type="Gene3D" id="3.80.10.10">
    <property type="entry name" value="Ribonuclease Inhibitor"/>
    <property type="match status" value="2"/>
</dbReference>
<dbReference type="FunFam" id="1.10.10.10:FF:000322">
    <property type="entry name" value="Probable disease resistance protein At1g63360"/>
    <property type="match status" value="1"/>
</dbReference>
<feature type="domain" description="Disease resistance protein At4g27190-like leucine-rich repeats" evidence="8">
    <location>
        <begin position="806"/>
        <end position="925"/>
    </location>
</feature>
<keyword evidence="6" id="KW-0175">Coiled coil</keyword>
<protein>
    <submittedName>
        <fullName evidence="10">Uncharacterized protein</fullName>
    </submittedName>
</protein>
<comment type="similarity">
    <text evidence="1">Belongs to the disease resistance NB-LRR family.</text>
</comment>
<dbReference type="Pfam" id="PF13855">
    <property type="entry name" value="LRR_8"/>
    <property type="match status" value="1"/>
</dbReference>
<dbReference type="GO" id="GO:0042742">
    <property type="term" value="P:defense response to bacterium"/>
    <property type="evidence" value="ECO:0007669"/>
    <property type="project" value="UniProtKB-ARBA"/>
</dbReference>
<evidence type="ECO:0000259" key="7">
    <source>
        <dbReference type="Pfam" id="PF00931"/>
    </source>
</evidence>